<evidence type="ECO:0000259" key="7">
    <source>
        <dbReference type="Pfam" id="PF00296"/>
    </source>
</evidence>
<name>A0AA47ADD0_RHORH</name>
<sequence length="452" mass="50151">MTRTRQLHLNTNALNAGKHPAAWRIQDDPLGIVHIEYYRNIARIAERGTFDALFLADGPALPGTVAEQTWNSLEPSVLLAAIGSAVEHIGLIGTISTTFNDPYNIARRWSTLDHVTHGRAALNFVTTQNPEAAANFGLTTLPDREERYARAEEFVEVLVKLWDSWEDGALVADRSTGQYADLDRIHAIDHEGQRFSVSGPLNVPRTPQGRPVIVQAGDGGTHIAAKYADAVFSAQTVFGESQKFYRDLKTQAQRHGRRPDQILLLPGLFPIVGSTEKEAFERKALLDSFLDPDEQKAELATKLGLEPDDLELDKPLPYHLLDAERFGASAGFYKSTLALARKENLTVRGILARNPGAHRQIVGTPEQIADDIEKWFLGEAADGFNLNADSFPTGLEPFVDHVVPILRKRGIFRHEYTGTTLRDHLGLDRPENRYVGETGWQNHSASSRYVGI</sequence>
<proteinExistence type="inferred from homology"/>
<evidence type="ECO:0000256" key="4">
    <source>
        <dbReference type="ARBA" id="ARBA00023033"/>
    </source>
</evidence>
<dbReference type="GO" id="GO:0016705">
    <property type="term" value="F:oxidoreductase activity, acting on paired donors, with incorporation or reduction of molecular oxygen"/>
    <property type="evidence" value="ECO:0007669"/>
    <property type="project" value="InterPro"/>
</dbReference>
<dbReference type="Gene3D" id="3.20.20.30">
    <property type="entry name" value="Luciferase-like domain"/>
    <property type="match status" value="1"/>
</dbReference>
<dbReference type="SUPFAM" id="SSF51679">
    <property type="entry name" value="Bacterial luciferase-like"/>
    <property type="match status" value="1"/>
</dbReference>
<dbReference type="PANTHER" id="PTHR30011">
    <property type="entry name" value="ALKANESULFONATE MONOOXYGENASE-RELATED"/>
    <property type="match status" value="1"/>
</dbReference>
<dbReference type="InterPro" id="IPR011251">
    <property type="entry name" value="Luciferase-like_dom"/>
</dbReference>
<dbReference type="InterPro" id="IPR016215">
    <property type="entry name" value="NTA_MOA"/>
</dbReference>
<evidence type="ECO:0000313" key="8">
    <source>
        <dbReference type="EMBL" id="UZF46657.1"/>
    </source>
</evidence>
<dbReference type="GO" id="GO:0004497">
    <property type="term" value="F:monooxygenase activity"/>
    <property type="evidence" value="ECO:0007669"/>
    <property type="project" value="UniProtKB-KW"/>
</dbReference>
<dbReference type="RefSeq" id="WP_229581862.1">
    <property type="nucleotide sequence ID" value="NZ_CP083974.1"/>
</dbReference>
<feature type="binding site" evidence="6">
    <location>
        <position position="94"/>
    </location>
    <ligand>
        <name>FMN</name>
        <dbReference type="ChEBI" id="CHEBI:58210"/>
    </ligand>
</feature>
<dbReference type="CDD" id="cd01095">
    <property type="entry name" value="Nitrilotriacetate_monoxgenase"/>
    <property type="match status" value="1"/>
</dbReference>
<dbReference type="PIRSF" id="PIRSF000337">
    <property type="entry name" value="NTA_MOA"/>
    <property type="match status" value="1"/>
</dbReference>
<dbReference type="PANTHER" id="PTHR30011:SF16">
    <property type="entry name" value="C2H2 FINGER DOMAIN TRANSCRIPTION FACTOR (EUROFUNG)-RELATED"/>
    <property type="match status" value="1"/>
</dbReference>
<organism evidence="8 9">
    <name type="scientific">Rhodococcus rhodochrous</name>
    <dbReference type="NCBI Taxonomy" id="1829"/>
    <lineage>
        <taxon>Bacteria</taxon>
        <taxon>Bacillati</taxon>
        <taxon>Actinomycetota</taxon>
        <taxon>Actinomycetes</taxon>
        <taxon>Mycobacteriales</taxon>
        <taxon>Nocardiaceae</taxon>
        <taxon>Rhodococcus</taxon>
    </lineage>
</organism>
<dbReference type="Pfam" id="PF00296">
    <property type="entry name" value="Bac_luciferase"/>
    <property type="match status" value="1"/>
</dbReference>
<feature type="domain" description="Luciferase-like" evidence="7">
    <location>
        <begin position="24"/>
        <end position="374"/>
    </location>
</feature>
<accession>A0AA47ADD0</accession>
<reference evidence="8 9" key="1">
    <citation type="journal article" date="2021" name="Front. Microbiol.">
        <title>Bacterial Transformation of Aromatic Monomers in Softwood Black Liquor.</title>
        <authorList>
            <person name="Navas L.E."/>
            <person name="Dexter G."/>
            <person name="Liu J."/>
            <person name="Levy-Booth D."/>
            <person name="Cho M."/>
            <person name="Jang S.K."/>
            <person name="Mansfield S.D."/>
            <person name="Renneckar S."/>
            <person name="Mohn W.W."/>
            <person name="Eltis L.D."/>
        </authorList>
    </citation>
    <scope>NUCLEOTIDE SEQUENCE [LARGE SCALE GENOMIC DNA]</scope>
    <source>
        <strain evidence="8 9">GD02</strain>
    </source>
</reference>
<dbReference type="Proteomes" id="UP001162740">
    <property type="component" value="Chromosome"/>
</dbReference>
<gene>
    <name evidence="8" type="ORF">KUM34_008310</name>
</gene>
<dbReference type="NCBIfam" id="TIGR03860">
    <property type="entry name" value="FMN_nitrolo"/>
    <property type="match status" value="1"/>
</dbReference>
<feature type="binding site" evidence="6">
    <location>
        <position position="148"/>
    </location>
    <ligand>
        <name>FMN</name>
        <dbReference type="ChEBI" id="CHEBI:58210"/>
    </ligand>
</feature>
<keyword evidence="3" id="KW-0560">Oxidoreductase</keyword>
<keyword evidence="1 6" id="KW-0285">Flavoprotein</keyword>
<evidence type="ECO:0000256" key="5">
    <source>
        <dbReference type="ARBA" id="ARBA00033748"/>
    </source>
</evidence>
<keyword evidence="2 6" id="KW-0288">FMN</keyword>
<evidence type="ECO:0000256" key="3">
    <source>
        <dbReference type="ARBA" id="ARBA00023002"/>
    </source>
</evidence>
<keyword evidence="4" id="KW-0503">Monooxygenase</keyword>
<evidence type="ECO:0000256" key="1">
    <source>
        <dbReference type="ARBA" id="ARBA00022630"/>
    </source>
</evidence>
<dbReference type="AlphaFoldDB" id="A0AA47ADD0"/>
<protein>
    <submittedName>
        <fullName evidence="8">LLM class flavin-dependent oxidoreductase</fullName>
    </submittedName>
</protein>
<comment type="similarity">
    <text evidence="5">Belongs to the NtaA/SnaA/DszA monooxygenase family.</text>
</comment>
<evidence type="ECO:0000256" key="2">
    <source>
        <dbReference type="ARBA" id="ARBA00022643"/>
    </source>
</evidence>
<dbReference type="EMBL" id="CP083974">
    <property type="protein sequence ID" value="UZF46657.1"/>
    <property type="molecule type" value="Genomic_DNA"/>
</dbReference>
<dbReference type="InterPro" id="IPR036661">
    <property type="entry name" value="Luciferase-like_sf"/>
</dbReference>
<evidence type="ECO:0000256" key="6">
    <source>
        <dbReference type="PIRSR" id="PIRSR000337-1"/>
    </source>
</evidence>
<dbReference type="InterPro" id="IPR051260">
    <property type="entry name" value="Diverse_substr_monoxygenases"/>
</dbReference>
<feature type="binding site" evidence="6">
    <location>
        <position position="57"/>
    </location>
    <ligand>
        <name>FMN</name>
        <dbReference type="ChEBI" id="CHEBI:58210"/>
    </ligand>
</feature>
<evidence type="ECO:0000313" key="9">
    <source>
        <dbReference type="Proteomes" id="UP001162740"/>
    </source>
</evidence>